<reference evidence="10" key="1">
    <citation type="submission" date="2014-12" db="EMBL/GenBank/DDBJ databases">
        <title>Insight into the proteome of Arion vulgaris.</title>
        <authorList>
            <person name="Aradska J."/>
            <person name="Bulat T."/>
            <person name="Smidak R."/>
            <person name="Sarate P."/>
            <person name="Gangsoo J."/>
            <person name="Sialana F."/>
            <person name="Bilban M."/>
            <person name="Lubec G."/>
        </authorList>
    </citation>
    <scope>NUCLEOTIDE SEQUENCE</scope>
    <source>
        <tissue evidence="10">Skin</tissue>
    </source>
</reference>
<dbReference type="SUPFAM" id="SSF56634">
    <property type="entry name" value="Heme-dependent catalase-like"/>
    <property type="match status" value="1"/>
</dbReference>
<keyword evidence="6" id="KW-0408">Iron</keyword>
<dbReference type="Pfam" id="PF00199">
    <property type="entry name" value="Catalase"/>
    <property type="match status" value="1"/>
</dbReference>
<keyword evidence="5" id="KW-0560">Oxidoreductase</keyword>
<dbReference type="InterPro" id="IPR018028">
    <property type="entry name" value="Catalase"/>
</dbReference>
<evidence type="ECO:0000256" key="3">
    <source>
        <dbReference type="ARBA" id="ARBA00022617"/>
    </source>
</evidence>
<evidence type="ECO:0000256" key="6">
    <source>
        <dbReference type="ARBA" id="ARBA00023004"/>
    </source>
</evidence>
<dbReference type="GO" id="GO:0042542">
    <property type="term" value="P:response to hydrogen peroxide"/>
    <property type="evidence" value="ECO:0007669"/>
    <property type="project" value="TreeGrafter"/>
</dbReference>
<name>A0A0B6YD68_9EUPU</name>
<evidence type="ECO:0008006" key="11">
    <source>
        <dbReference type="Google" id="ProtNLM"/>
    </source>
</evidence>
<gene>
    <name evidence="10" type="primary">ORF21878</name>
</gene>
<dbReference type="InterPro" id="IPR020835">
    <property type="entry name" value="Catalase_sf"/>
</dbReference>
<proteinExistence type="inferred from homology"/>
<feature type="domain" description="Catalase immune-responsive" evidence="9">
    <location>
        <begin position="69"/>
        <end position="122"/>
    </location>
</feature>
<comment type="similarity">
    <text evidence="1">Belongs to the catalase family.</text>
</comment>
<dbReference type="GO" id="GO:0042744">
    <property type="term" value="P:hydrogen peroxide catabolic process"/>
    <property type="evidence" value="ECO:0007669"/>
    <property type="project" value="UniProtKB-KW"/>
</dbReference>
<dbReference type="GO" id="GO:0005777">
    <property type="term" value="C:peroxisome"/>
    <property type="evidence" value="ECO:0007669"/>
    <property type="project" value="TreeGrafter"/>
</dbReference>
<organism evidence="10">
    <name type="scientific">Arion vulgaris</name>
    <dbReference type="NCBI Taxonomy" id="1028688"/>
    <lineage>
        <taxon>Eukaryota</taxon>
        <taxon>Metazoa</taxon>
        <taxon>Spiralia</taxon>
        <taxon>Lophotrochozoa</taxon>
        <taxon>Mollusca</taxon>
        <taxon>Gastropoda</taxon>
        <taxon>Heterobranchia</taxon>
        <taxon>Euthyneura</taxon>
        <taxon>Panpulmonata</taxon>
        <taxon>Eupulmonata</taxon>
        <taxon>Stylommatophora</taxon>
        <taxon>Helicina</taxon>
        <taxon>Arionoidea</taxon>
        <taxon>Arionidae</taxon>
        <taxon>Arion</taxon>
    </lineage>
</organism>
<dbReference type="GO" id="GO:0046872">
    <property type="term" value="F:metal ion binding"/>
    <property type="evidence" value="ECO:0007669"/>
    <property type="project" value="UniProtKB-KW"/>
</dbReference>
<keyword evidence="2" id="KW-0575">Peroxidase</keyword>
<evidence type="ECO:0000259" key="8">
    <source>
        <dbReference type="Pfam" id="PF00199"/>
    </source>
</evidence>
<dbReference type="InterPro" id="IPR011614">
    <property type="entry name" value="Catalase_core"/>
</dbReference>
<dbReference type="PANTHER" id="PTHR11465">
    <property type="entry name" value="CATALASE"/>
    <property type="match status" value="1"/>
</dbReference>
<keyword evidence="3" id="KW-0349">Heme</keyword>
<evidence type="ECO:0000256" key="1">
    <source>
        <dbReference type="ARBA" id="ARBA00005329"/>
    </source>
</evidence>
<dbReference type="InterPro" id="IPR010582">
    <property type="entry name" value="Catalase_immune_responsive"/>
</dbReference>
<evidence type="ECO:0000313" key="10">
    <source>
        <dbReference type="EMBL" id="CEK54068.1"/>
    </source>
</evidence>
<protein>
    <recommendedName>
        <fullName evidence="11">Catalase immune-responsive domain-containing protein</fullName>
    </recommendedName>
</protein>
<evidence type="ECO:0000256" key="5">
    <source>
        <dbReference type="ARBA" id="ARBA00023002"/>
    </source>
</evidence>
<dbReference type="Pfam" id="PF06628">
    <property type="entry name" value="Catalase-rel"/>
    <property type="match status" value="1"/>
</dbReference>
<dbReference type="GO" id="GO:0005739">
    <property type="term" value="C:mitochondrion"/>
    <property type="evidence" value="ECO:0007669"/>
    <property type="project" value="TreeGrafter"/>
</dbReference>
<dbReference type="Gene3D" id="2.40.180.10">
    <property type="entry name" value="Catalase core domain"/>
    <property type="match status" value="1"/>
</dbReference>
<evidence type="ECO:0000256" key="4">
    <source>
        <dbReference type="ARBA" id="ARBA00022723"/>
    </source>
</evidence>
<evidence type="ECO:0000256" key="2">
    <source>
        <dbReference type="ARBA" id="ARBA00022559"/>
    </source>
</evidence>
<sequence>NFHQIPVNCPYKTKASNYNRDGQMCVDCNQDGSPNYYPNAFNGPTENCRYLETPMCVFGEIARYETVDEDNYSQAALFYRSILTPDEQTHLAINIANALRDTTTCIQYRVLDSFYNVDPDLVLKIQMYMGNSEATEEELAVQAGYANDVNNRKN</sequence>
<dbReference type="GO" id="GO:0004096">
    <property type="term" value="F:catalase activity"/>
    <property type="evidence" value="ECO:0007669"/>
    <property type="project" value="UniProtKB-EC"/>
</dbReference>
<keyword evidence="7" id="KW-0376">Hydrogen peroxide</keyword>
<evidence type="ECO:0000259" key="9">
    <source>
        <dbReference type="Pfam" id="PF06628"/>
    </source>
</evidence>
<accession>A0A0B6YD68</accession>
<dbReference type="EMBL" id="HACG01007203">
    <property type="protein sequence ID" value="CEK54068.1"/>
    <property type="molecule type" value="Transcribed_RNA"/>
</dbReference>
<dbReference type="AlphaFoldDB" id="A0A0B6YD68"/>
<dbReference type="PANTHER" id="PTHR11465:SF9">
    <property type="entry name" value="CATALASE"/>
    <property type="match status" value="1"/>
</dbReference>
<feature type="non-terminal residue" evidence="10">
    <location>
        <position position="1"/>
    </location>
</feature>
<keyword evidence="4" id="KW-0479">Metal-binding</keyword>
<dbReference type="GO" id="GO:0020037">
    <property type="term" value="F:heme binding"/>
    <property type="evidence" value="ECO:0007669"/>
    <property type="project" value="InterPro"/>
</dbReference>
<feature type="domain" description="Catalase core" evidence="8">
    <location>
        <begin position="1"/>
        <end position="42"/>
    </location>
</feature>
<evidence type="ECO:0000256" key="7">
    <source>
        <dbReference type="ARBA" id="ARBA00023324"/>
    </source>
</evidence>